<keyword evidence="1" id="KW-0812">Transmembrane</keyword>
<dbReference type="InParanoid" id="A0A804N7X2"/>
<keyword evidence="1" id="KW-1133">Transmembrane helix</keyword>
<keyword evidence="3" id="KW-1185">Reference proteome</keyword>
<evidence type="ECO:0000256" key="1">
    <source>
        <dbReference type="SAM" id="Phobius"/>
    </source>
</evidence>
<dbReference type="AlphaFoldDB" id="A0A804N7X2"/>
<reference evidence="2" key="2">
    <citation type="submission" date="2019-07" db="EMBL/GenBank/DDBJ databases">
        <authorList>
            <person name="Seetharam A."/>
            <person name="Woodhouse M."/>
            <person name="Cannon E."/>
        </authorList>
    </citation>
    <scope>NUCLEOTIDE SEQUENCE [LARGE SCALE GENOMIC DNA]</scope>
    <source>
        <strain evidence="2">cv. B73</strain>
    </source>
</reference>
<dbReference type="EnsemblPlants" id="Zm00001eb141910_T001">
    <property type="protein sequence ID" value="Zm00001eb141910_P001"/>
    <property type="gene ID" value="Zm00001eb141910"/>
</dbReference>
<accession>A0A804N7X2</accession>
<protein>
    <submittedName>
        <fullName evidence="2">Uncharacterized protein</fullName>
    </submittedName>
</protein>
<organism evidence="2 3">
    <name type="scientific">Zea mays</name>
    <name type="common">Maize</name>
    <dbReference type="NCBI Taxonomy" id="4577"/>
    <lineage>
        <taxon>Eukaryota</taxon>
        <taxon>Viridiplantae</taxon>
        <taxon>Streptophyta</taxon>
        <taxon>Embryophyta</taxon>
        <taxon>Tracheophyta</taxon>
        <taxon>Spermatophyta</taxon>
        <taxon>Magnoliopsida</taxon>
        <taxon>Liliopsida</taxon>
        <taxon>Poales</taxon>
        <taxon>Poaceae</taxon>
        <taxon>PACMAD clade</taxon>
        <taxon>Panicoideae</taxon>
        <taxon>Andropogonodae</taxon>
        <taxon>Andropogoneae</taxon>
        <taxon>Tripsacinae</taxon>
        <taxon>Zea</taxon>
    </lineage>
</organism>
<dbReference type="Proteomes" id="UP000007305">
    <property type="component" value="Chromosome 3"/>
</dbReference>
<dbReference type="Gramene" id="Zm00001eb141910_T001">
    <property type="protein sequence ID" value="Zm00001eb141910_P001"/>
    <property type="gene ID" value="Zm00001eb141910"/>
</dbReference>
<name>A0A804N7X2_MAIZE</name>
<evidence type="ECO:0000313" key="3">
    <source>
        <dbReference type="Proteomes" id="UP000007305"/>
    </source>
</evidence>
<keyword evidence="1" id="KW-0472">Membrane</keyword>
<reference evidence="2" key="3">
    <citation type="submission" date="2021-05" db="UniProtKB">
        <authorList>
            <consortium name="EnsemblPlants"/>
        </authorList>
    </citation>
    <scope>IDENTIFICATION</scope>
    <source>
        <strain evidence="2">cv. B73</strain>
    </source>
</reference>
<proteinExistence type="predicted"/>
<feature type="transmembrane region" description="Helical" evidence="1">
    <location>
        <begin position="87"/>
        <end position="107"/>
    </location>
</feature>
<reference evidence="3" key="1">
    <citation type="submission" date="2015-12" db="EMBL/GenBank/DDBJ databases">
        <title>Update maize B73 reference genome by single molecule sequencing technologies.</title>
        <authorList>
            <consortium name="Maize Genome Sequencing Project"/>
            <person name="Ware D."/>
        </authorList>
    </citation>
    <scope>NUCLEOTIDE SEQUENCE [LARGE SCALE GENOMIC DNA]</scope>
    <source>
        <strain evidence="3">cv. B73</strain>
    </source>
</reference>
<evidence type="ECO:0000313" key="2">
    <source>
        <dbReference type="EnsemblPlants" id="Zm00001eb141910_P001"/>
    </source>
</evidence>
<sequence length="123" mass="13822">PQKKTKKPESTQKIHINRTYHVYQRIERPSFHPSHSQSLTQREIPQPGGKALIAPSPSLASFTIPPSFATASSMGKLCCSQEDDEPAFNLLGLLVTVVLALLLLMLCTPPRRRRCVAYYPRYC</sequence>